<gene>
    <name evidence="1" type="ORF">LCGC14_0507410</name>
</gene>
<evidence type="ECO:0000313" key="1">
    <source>
        <dbReference type="EMBL" id="KKN62888.1"/>
    </source>
</evidence>
<name>A0A0F9VAQ2_9ZZZZ</name>
<comment type="caution">
    <text evidence="1">The sequence shown here is derived from an EMBL/GenBank/DDBJ whole genome shotgun (WGS) entry which is preliminary data.</text>
</comment>
<dbReference type="EMBL" id="LAZR01000609">
    <property type="protein sequence ID" value="KKN62888.1"/>
    <property type="molecule type" value="Genomic_DNA"/>
</dbReference>
<reference evidence="1" key="1">
    <citation type="journal article" date="2015" name="Nature">
        <title>Complex archaea that bridge the gap between prokaryotes and eukaryotes.</title>
        <authorList>
            <person name="Spang A."/>
            <person name="Saw J.H."/>
            <person name="Jorgensen S.L."/>
            <person name="Zaremba-Niedzwiedzka K."/>
            <person name="Martijn J."/>
            <person name="Lind A.E."/>
            <person name="van Eijk R."/>
            <person name="Schleper C."/>
            <person name="Guy L."/>
            <person name="Ettema T.J."/>
        </authorList>
    </citation>
    <scope>NUCLEOTIDE SEQUENCE</scope>
</reference>
<accession>A0A0F9VAQ2</accession>
<sequence>MEISECRMCGGPIRLMRRADGSLDHYEPINEHDRHELPNPISPILADYLRANRKGKKTVALVGIAWSTGPWTPFGETDVWAMNEHHDVPWLKEEHVTAWFQIHHKDVFTEELEAGVNHWGWLQEEHPFPIYMHQVYDDIPSSVKFPLREIRKELIGSLYRGEEKVKGLFSSTFNYQIALAIYQGYERIELYGIEMLGPGEYGWQRECMAYWLSKAETMGIDIWMPEDCALFNHPLYGYEEVREGATGQVSWTSSRNEEPTFGLMQPR</sequence>
<dbReference type="AlphaFoldDB" id="A0A0F9VAQ2"/>
<proteinExistence type="predicted"/>
<protein>
    <submittedName>
        <fullName evidence="1">Uncharacterized protein</fullName>
    </submittedName>
</protein>
<organism evidence="1">
    <name type="scientific">marine sediment metagenome</name>
    <dbReference type="NCBI Taxonomy" id="412755"/>
    <lineage>
        <taxon>unclassified sequences</taxon>
        <taxon>metagenomes</taxon>
        <taxon>ecological metagenomes</taxon>
    </lineage>
</organism>